<dbReference type="Proteomes" id="UP000714275">
    <property type="component" value="Unassembled WGS sequence"/>
</dbReference>
<accession>A0A9P6ZIH7</accession>
<keyword evidence="2" id="KW-1185">Reference proteome</keyword>
<gene>
    <name evidence="1" type="ORF">EV702DRAFT_1050314</name>
</gene>
<dbReference type="AlphaFoldDB" id="A0A9P6ZIH7"/>
<dbReference type="EMBL" id="JABBWD010000085">
    <property type="protein sequence ID" value="KAG1767622.1"/>
    <property type="molecule type" value="Genomic_DNA"/>
</dbReference>
<sequence length="256" mass="28953">MKGWTYSDDCENFLPPKPLIQRALKFVRDNIIKVEDVLSTKEFQTFCCPGGTHCMLSPNNWSLTATVLAELEKIILYAVAGAFHSTRSGRTCENELHKPFLHAKCIVELEGIWVDRVINHVLWRQFIAKLNDNHSISWTALAVLKQNNVYVLELRTESPQFRQLKIFFKGVSVTLPAHDANFGTILIGCEGEIHYSPSMPCGKRVARVGRTHAYSRVEALTESVSLAASHIDNEAFEDAIHKYQFEEQCGVDDNES</sequence>
<name>A0A9P6ZIH7_9AGAM</name>
<comment type="caution">
    <text evidence="1">The sequence shown here is derived from an EMBL/GenBank/DDBJ whole genome shotgun (WGS) entry which is preliminary data.</text>
</comment>
<evidence type="ECO:0000313" key="1">
    <source>
        <dbReference type="EMBL" id="KAG1767622.1"/>
    </source>
</evidence>
<organism evidence="1 2">
    <name type="scientific">Suillus placidus</name>
    <dbReference type="NCBI Taxonomy" id="48579"/>
    <lineage>
        <taxon>Eukaryota</taxon>
        <taxon>Fungi</taxon>
        <taxon>Dikarya</taxon>
        <taxon>Basidiomycota</taxon>
        <taxon>Agaricomycotina</taxon>
        <taxon>Agaricomycetes</taxon>
        <taxon>Agaricomycetidae</taxon>
        <taxon>Boletales</taxon>
        <taxon>Suillineae</taxon>
        <taxon>Suillaceae</taxon>
        <taxon>Suillus</taxon>
    </lineage>
</organism>
<protein>
    <submittedName>
        <fullName evidence="1">Uncharacterized protein</fullName>
    </submittedName>
</protein>
<evidence type="ECO:0000313" key="2">
    <source>
        <dbReference type="Proteomes" id="UP000714275"/>
    </source>
</evidence>
<reference evidence="1" key="1">
    <citation type="journal article" date="2020" name="New Phytol.">
        <title>Comparative genomics reveals dynamic genome evolution in host specialist ectomycorrhizal fungi.</title>
        <authorList>
            <person name="Lofgren L.A."/>
            <person name="Nguyen N.H."/>
            <person name="Vilgalys R."/>
            <person name="Ruytinx J."/>
            <person name="Liao H.L."/>
            <person name="Branco S."/>
            <person name="Kuo A."/>
            <person name="LaButti K."/>
            <person name="Lipzen A."/>
            <person name="Andreopoulos W."/>
            <person name="Pangilinan J."/>
            <person name="Riley R."/>
            <person name="Hundley H."/>
            <person name="Na H."/>
            <person name="Barry K."/>
            <person name="Grigoriev I.V."/>
            <person name="Stajich J.E."/>
            <person name="Kennedy P.G."/>
        </authorList>
    </citation>
    <scope>NUCLEOTIDE SEQUENCE</scope>
    <source>
        <strain evidence="1">DOB743</strain>
    </source>
</reference>
<proteinExistence type="predicted"/>